<dbReference type="SUPFAM" id="SSF53335">
    <property type="entry name" value="S-adenosyl-L-methionine-dependent methyltransferases"/>
    <property type="match status" value="1"/>
</dbReference>
<organism evidence="1 2">
    <name type="scientific">Paragemmobacter ruber</name>
    <dbReference type="NCBI Taxonomy" id="1985673"/>
    <lineage>
        <taxon>Bacteria</taxon>
        <taxon>Pseudomonadati</taxon>
        <taxon>Pseudomonadota</taxon>
        <taxon>Alphaproteobacteria</taxon>
        <taxon>Rhodobacterales</taxon>
        <taxon>Paracoccaceae</taxon>
        <taxon>Paragemmobacter</taxon>
    </lineage>
</organism>
<dbReference type="InterPro" id="IPR029063">
    <property type="entry name" value="SAM-dependent_MTases_sf"/>
</dbReference>
<dbReference type="Gene3D" id="3.40.50.150">
    <property type="entry name" value="Vaccinia Virus protein VP39"/>
    <property type="match status" value="1"/>
</dbReference>
<proteinExistence type="predicted"/>
<accession>A0ABW9YAZ7</accession>
<dbReference type="Proteomes" id="UP001517376">
    <property type="component" value="Unassembled WGS sequence"/>
</dbReference>
<evidence type="ECO:0000313" key="2">
    <source>
        <dbReference type="Proteomes" id="UP001517376"/>
    </source>
</evidence>
<evidence type="ECO:0000313" key="1">
    <source>
        <dbReference type="EMBL" id="NBE08930.1"/>
    </source>
</evidence>
<protein>
    <submittedName>
        <fullName evidence="1">Uncharacterized protein</fullName>
    </submittedName>
</protein>
<gene>
    <name evidence="1" type="ORF">GU920_15420</name>
</gene>
<comment type="caution">
    <text evidence="1">The sequence shown here is derived from an EMBL/GenBank/DDBJ whole genome shotgun (WGS) entry which is preliminary data.</text>
</comment>
<dbReference type="RefSeq" id="WP_161767953.1">
    <property type="nucleotide sequence ID" value="NZ_JAAATW010000003.1"/>
</dbReference>
<dbReference type="EMBL" id="JAAATW010000003">
    <property type="protein sequence ID" value="NBE08930.1"/>
    <property type="molecule type" value="Genomic_DNA"/>
</dbReference>
<name>A0ABW9YAZ7_9RHOB</name>
<reference evidence="2" key="1">
    <citation type="submission" date="2020-01" db="EMBL/GenBank/DDBJ databases">
        <title>Sphingomonas sp. strain CSW-10.</title>
        <authorList>
            <person name="Chen W.-M."/>
        </authorList>
    </citation>
    <scope>NUCLEOTIDE SEQUENCE [LARGE SCALE GENOMIC DNA]</scope>
    <source>
        <strain evidence="2">CCP-1</strain>
    </source>
</reference>
<sequence length="254" mass="27908">MTELLSGEPTPKRLNAALRLLAKWRAQALEQVLVERSGNRVLAGPFKGMLYALPTSEGARNPRLIGCYEACLAPVIEEIVTESYDTVVDIGSAEGYYAVGLALRMPQARVIARDTDPKAQVACAELARANGVEARLEIGGAVVPSSIASLIRGRTVIICDIESGEGDLLDPVAAPDLARVDLLVEVHEGMRPGLLSLLSQRFAATHDIRLIERRIDDSGLPDWSHGLGDLDRLLLLWEWRSTPTPWLWMRRRMP</sequence>
<keyword evidence="2" id="KW-1185">Reference proteome</keyword>